<comment type="caution">
    <text evidence="2">The sequence shown here is derived from an EMBL/GenBank/DDBJ whole genome shotgun (WGS) entry which is preliminary data.</text>
</comment>
<dbReference type="PANTHER" id="PTHR23131:SF4">
    <property type="entry name" value="METALLO-BETA-LACTAMASE SUPERFAMILY POTEIN"/>
    <property type="match status" value="1"/>
</dbReference>
<dbReference type="Pfam" id="PF00753">
    <property type="entry name" value="Lactamase_B"/>
    <property type="match status" value="1"/>
</dbReference>
<feature type="domain" description="Metallo-beta-lactamase" evidence="1">
    <location>
        <begin position="31"/>
        <end position="238"/>
    </location>
</feature>
<evidence type="ECO:0000313" key="2">
    <source>
        <dbReference type="EMBL" id="MDI2098707.1"/>
    </source>
</evidence>
<dbReference type="InterPro" id="IPR036388">
    <property type="entry name" value="WH-like_DNA-bd_sf"/>
</dbReference>
<dbReference type="InterPro" id="IPR036866">
    <property type="entry name" value="RibonucZ/Hydroxyglut_hydro"/>
</dbReference>
<dbReference type="SUPFAM" id="SSF56281">
    <property type="entry name" value="Metallo-hydrolase/oxidoreductase"/>
    <property type="match status" value="1"/>
</dbReference>
<proteinExistence type="predicted"/>
<accession>A0AAW6T4R1</accession>
<sequence length="349" mass="37830">MSHAKSSGAVTEVAPGVWAIRVPMPRHPLRASFCYVYAQAGRAAVIDPGWPTPESWAQLEVAFGHIGLEIESVESILLTHVHRDHSGLAGRLAARSGASVALHPADRVLLPQPPERHQARVQEWLGLVGAMPEAASEAIDALPAPPTPLTVGRWLRDGEVLAVPGGELIVHWTPGHTPGHVCFEDRNRGLLFSGDHLLPRITPNVSSMVGHRTTALADYLQSLERVRALDSREVMPGHEYAFQGAEARATGLIAHHRARLHEIVMALGALPRQSTHDVAQALSWSRPWSGISGLQRRAALGEVLSHLYYLEAIGAVVRVASTPTIEWSIRAAGALEEEWRRTGRALAAM</sequence>
<dbReference type="AlphaFoldDB" id="A0AAW6T4R1"/>
<dbReference type="PANTHER" id="PTHR23131">
    <property type="entry name" value="ENDORIBONUCLEASE LACTB2"/>
    <property type="match status" value="1"/>
</dbReference>
<dbReference type="EMBL" id="JASATX010000002">
    <property type="protein sequence ID" value="MDI2098707.1"/>
    <property type="molecule type" value="Genomic_DNA"/>
</dbReference>
<reference evidence="2 3" key="1">
    <citation type="submission" date="2023-04" db="EMBL/GenBank/DDBJ databases">
        <title>Klugiella caeni sp. nov. isolated from the sludge of biochemical tank.</title>
        <authorList>
            <person name="Geng K."/>
        </authorList>
    </citation>
    <scope>NUCLEOTIDE SEQUENCE [LARGE SCALE GENOMIC DNA]</scope>
    <source>
        <strain evidence="2 3">YN-L-19</strain>
    </source>
</reference>
<dbReference type="Proteomes" id="UP001321506">
    <property type="component" value="Unassembled WGS sequence"/>
</dbReference>
<protein>
    <submittedName>
        <fullName evidence="2">MBL fold metallo-hydrolase</fullName>
    </submittedName>
</protein>
<dbReference type="Gene3D" id="3.60.15.10">
    <property type="entry name" value="Ribonuclease Z/Hydroxyacylglutathione hydrolase-like"/>
    <property type="match status" value="1"/>
</dbReference>
<dbReference type="SMART" id="SM00849">
    <property type="entry name" value="Lactamase_B"/>
    <property type="match status" value="1"/>
</dbReference>
<name>A0AAW6T4R1_9MICO</name>
<dbReference type="Gene3D" id="1.10.10.10">
    <property type="entry name" value="Winged helix-like DNA-binding domain superfamily/Winged helix DNA-binding domain"/>
    <property type="match status" value="1"/>
</dbReference>
<organism evidence="2 3">
    <name type="scientific">Ruicaihuangia caeni</name>
    <dbReference type="NCBI Taxonomy" id="3042517"/>
    <lineage>
        <taxon>Bacteria</taxon>
        <taxon>Bacillati</taxon>
        <taxon>Actinomycetota</taxon>
        <taxon>Actinomycetes</taxon>
        <taxon>Micrococcales</taxon>
        <taxon>Microbacteriaceae</taxon>
        <taxon>Ruicaihuangia</taxon>
    </lineage>
</organism>
<evidence type="ECO:0000313" key="3">
    <source>
        <dbReference type="Proteomes" id="UP001321506"/>
    </source>
</evidence>
<evidence type="ECO:0000259" key="1">
    <source>
        <dbReference type="SMART" id="SM00849"/>
    </source>
</evidence>
<dbReference type="RefSeq" id="WP_281488485.1">
    <property type="nucleotide sequence ID" value="NZ_JASATX010000002.1"/>
</dbReference>
<dbReference type="InterPro" id="IPR050662">
    <property type="entry name" value="Sec-metab_biosynth-thioest"/>
</dbReference>
<keyword evidence="3" id="KW-1185">Reference proteome</keyword>
<dbReference type="InterPro" id="IPR001279">
    <property type="entry name" value="Metallo-B-lactamas"/>
</dbReference>
<gene>
    <name evidence="2" type="ORF">QF206_06980</name>
</gene>